<accession>A0A835F5Q1</accession>
<evidence type="ECO:0008006" key="3">
    <source>
        <dbReference type="Google" id="ProtNLM"/>
    </source>
</evidence>
<dbReference type="OrthoDB" id="690234at2759"/>
<protein>
    <recommendedName>
        <fullName evidence="3">Reverse transcriptase zinc-binding domain-containing protein</fullName>
    </recommendedName>
</protein>
<dbReference type="AlphaFoldDB" id="A0A835F5Q1"/>
<reference evidence="1" key="1">
    <citation type="submission" date="2020-07" db="EMBL/GenBank/DDBJ databases">
        <title>Genome sequence and genetic diversity analysis of an under-domesticated orphan crop, white fonio (Digitaria exilis).</title>
        <authorList>
            <person name="Bennetzen J.L."/>
            <person name="Chen S."/>
            <person name="Ma X."/>
            <person name="Wang X."/>
            <person name="Yssel A.E.J."/>
            <person name="Chaluvadi S.R."/>
            <person name="Johnson M."/>
            <person name="Gangashetty P."/>
            <person name="Hamidou F."/>
            <person name="Sanogo M.D."/>
            <person name="Zwaenepoel A."/>
            <person name="Wallace J."/>
            <person name="Van De Peer Y."/>
            <person name="Van Deynze A."/>
        </authorList>
    </citation>
    <scope>NUCLEOTIDE SEQUENCE</scope>
    <source>
        <tissue evidence="1">Leaves</tissue>
    </source>
</reference>
<evidence type="ECO:0000313" key="1">
    <source>
        <dbReference type="EMBL" id="KAF8729502.1"/>
    </source>
</evidence>
<proteinExistence type="predicted"/>
<comment type="caution">
    <text evidence="1">The sequence shown here is derived from an EMBL/GenBank/DDBJ whole genome shotgun (WGS) entry which is preliminary data.</text>
</comment>
<keyword evidence="2" id="KW-1185">Reference proteome</keyword>
<dbReference type="EMBL" id="JACEFO010001623">
    <property type="protein sequence ID" value="KAF8729502.1"/>
    <property type="molecule type" value="Genomic_DNA"/>
</dbReference>
<dbReference type="Proteomes" id="UP000636709">
    <property type="component" value="Unassembled WGS sequence"/>
</dbReference>
<organism evidence="1 2">
    <name type="scientific">Digitaria exilis</name>
    <dbReference type="NCBI Taxonomy" id="1010633"/>
    <lineage>
        <taxon>Eukaryota</taxon>
        <taxon>Viridiplantae</taxon>
        <taxon>Streptophyta</taxon>
        <taxon>Embryophyta</taxon>
        <taxon>Tracheophyta</taxon>
        <taxon>Spermatophyta</taxon>
        <taxon>Magnoliopsida</taxon>
        <taxon>Liliopsida</taxon>
        <taxon>Poales</taxon>
        <taxon>Poaceae</taxon>
        <taxon>PACMAD clade</taxon>
        <taxon>Panicoideae</taxon>
        <taxon>Panicodae</taxon>
        <taxon>Paniceae</taxon>
        <taxon>Anthephorinae</taxon>
        <taxon>Digitaria</taxon>
    </lineage>
</organism>
<name>A0A835F5Q1_9POAL</name>
<evidence type="ECO:0000313" key="2">
    <source>
        <dbReference type="Proteomes" id="UP000636709"/>
    </source>
</evidence>
<gene>
    <name evidence="1" type="ORF">HU200_017441</name>
</gene>
<sequence>MPDCPFCPGVPEETTHLFVTCPRLAGIWARILPDQSTPVSVELAVQALCDAFADADEGRIPHTAAMAVLWVIWKSHNAMIFRATHEYVPTICRNIRRHAELWACRAPRRLDVTPLKLWCQTVVDVN</sequence>